<dbReference type="PANTHER" id="PTHR46060">
    <property type="entry name" value="MARINER MOS1 TRANSPOSASE-LIKE PROTEIN"/>
    <property type="match status" value="1"/>
</dbReference>
<dbReference type="GO" id="GO:0003697">
    <property type="term" value="F:single-stranded DNA binding"/>
    <property type="evidence" value="ECO:0007669"/>
    <property type="project" value="TreeGrafter"/>
</dbReference>
<dbReference type="Pfam" id="PF25359">
    <property type="entry name" value="PH_met_RdRP"/>
    <property type="match status" value="1"/>
</dbReference>
<protein>
    <submittedName>
        <fullName evidence="3">Uncharacterized protein</fullName>
    </submittedName>
</protein>
<dbReference type="GO" id="GO:0005634">
    <property type="term" value="C:nucleus"/>
    <property type="evidence" value="ECO:0007669"/>
    <property type="project" value="TreeGrafter"/>
</dbReference>
<dbReference type="GO" id="GO:0003690">
    <property type="term" value="F:double-stranded DNA binding"/>
    <property type="evidence" value="ECO:0007669"/>
    <property type="project" value="TreeGrafter"/>
</dbReference>
<dbReference type="PANTHER" id="PTHR46060:SF2">
    <property type="entry name" value="HISTONE-LYSINE N-METHYLTRANSFERASE SETMAR"/>
    <property type="match status" value="1"/>
</dbReference>
<dbReference type="Proteomes" id="UP000024635">
    <property type="component" value="Unassembled WGS sequence"/>
</dbReference>
<dbReference type="GO" id="GO:0000729">
    <property type="term" value="P:DNA double-strand break processing"/>
    <property type="evidence" value="ECO:0007669"/>
    <property type="project" value="TreeGrafter"/>
</dbReference>
<feature type="domain" description="Mos1 transposase HTH" evidence="1">
    <location>
        <begin position="4"/>
        <end position="53"/>
    </location>
</feature>
<dbReference type="InterPro" id="IPR041426">
    <property type="entry name" value="Mos1_HTH"/>
</dbReference>
<sequence>MVSRRDFRVIMLYEFKLSHSAAEAARNIALIFATDSPSEGTVRCWFAKISPGDFDLEDKPGRGRRMSLDDQALRAAVETKPDTTIRAANSLSGTAESTASASTPSYVCNEARTKATEYRRKGDLELSIKFVMPAHMGPPVLARGILARVLLQSGCHQFELKRVDPTPRAEYEEQASEYWYFITLTPEGDEEHDEMIVHFVEKFCYFVGGGFHDQILAEFPEIKVIFGEVRPQHNNVTLTSMAIGNMPNPGIFFVRGDYVTNYNEISNSFFTNCFARFGESTFTKQTDLASQLKVAGGQSFLSFAHFEHDRRYLTLFFAVRLCEREEKMDGLRFAAYKISLPYAAIVQITVDVGDSHNNTLYLRLKYPPQVWQAVPRTQQCRSRNRRVVNMEQCKEWVRVLKWPGDERSTGCSSEALAECLFLRVTLPKKNEDGNDLPTYHLFSIISRLMQRSNSKIFFGSVFTTRRDLAPDVQIRAVGSFRADYATKALLSRGATVSDQLLSDESNQNKPDQVDNHLFFDRVRWCMKECSRACEEALENLLCAIDERRVMDLVRAFHKMYTV</sequence>
<evidence type="ECO:0000313" key="4">
    <source>
        <dbReference type="Proteomes" id="UP000024635"/>
    </source>
</evidence>
<keyword evidence="4" id="KW-1185">Reference proteome</keyword>
<proteinExistence type="predicted"/>
<gene>
    <name evidence="3" type="primary">Acey_s0332.g2788</name>
    <name evidence="3" type="ORF">Y032_0332g2788</name>
</gene>
<reference evidence="4" key="1">
    <citation type="journal article" date="2015" name="Nat. Genet.">
        <title>The genome and transcriptome of the zoonotic hookworm Ancylostoma ceylanicum identify infection-specific gene families.</title>
        <authorList>
            <person name="Schwarz E.M."/>
            <person name="Hu Y."/>
            <person name="Antoshechkin I."/>
            <person name="Miller M.M."/>
            <person name="Sternberg P.W."/>
            <person name="Aroian R.V."/>
        </authorList>
    </citation>
    <scope>NUCLEOTIDE SEQUENCE</scope>
    <source>
        <strain evidence="4">HY135</strain>
    </source>
</reference>
<dbReference type="GO" id="GO:0031297">
    <property type="term" value="P:replication fork processing"/>
    <property type="evidence" value="ECO:0007669"/>
    <property type="project" value="TreeGrafter"/>
</dbReference>
<evidence type="ECO:0000313" key="3">
    <source>
        <dbReference type="EMBL" id="EYB83653.1"/>
    </source>
</evidence>
<organism evidence="3 4">
    <name type="scientific">Ancylostoma ceylanicum</name>
    <dbReference type="NCBI Taxonomy" id="53326"/>
    <lineage>
        <taxon>Eukaryota</taxon>
        <taxon>Metazoa</taxon>
        <taxon>Ecdysozoa</taxon>
        <taxon>Nematoda</taxon>
        <taxon>Chromadorea</taxon>
        <taxon>Rhabditida</taxon>
        <taxon>Rhabditina</taxon>
        <taxon>Rhabditomorpha</taxon>
        <taxon>Strongyloidea</taxon>
        <taxon>Ancylostomatidae</taxon>
        <taxon>Ancylostomatinae</taxon>
        <taxon>Ancylostoma</taxon>
    </lineage>
</organism>
<comment type="caution">
    <text evidence="3">The sequence shown here is derived from an EMBL/GenBank/DDBJ whole genome shotgun (WGS) entry which is preliminary data.</text>
</comment>
<dbReference type="OrthoDB" id="5875777at2759"/>
<evidence type="ECO:0000259" key="2">
    <source>
        <dbReference type="Pfam" id="PF25359"/>
    </source>
</evidence>
<dbReference type="GO" id="GO:0015074">
    <property type="term" value="P:DNA integration"/>
    <property type="evidence" value="ECO:0007669"/>
    <property type="project" value="TreeGrafter"/>
</dbReference>
<dbReference type="EMBL" id="JARK01001668">
    <property type="protein sequence ID" value="EYB83653.1"/>
    <property type="molecule type" value="Genomic_DNA"/>
</dbReference>
<dbReference type="GO" id="GO:0000014">
    <property type="term" value="F:single-stranded DNA endodeoxyribonuclease activity"/>
    <property type="evidence" value="ECO:0007669"/>
    <property type="project" value="TreeGrafter"/>
</dbReference>
<dbReference type="AlphaFoldDB" id="A0A016RZ74"/>
<dbReference type="GO" id="GO:0035861">
    <property type="term" value="C:site of double-strand break"/>
    <property type="evidence" value="ECO:0007669"/>
    <property type="project" value="TreeGrafter"/>
</dbReference>
<dbReference type="InterPro" id="IPR052709">
    <property type="entry name" value="Transposase-MT_Hybrid"/>
</dbReference>
<dbReference type="GO" id="GO:0000793">
    <property type="term" value="C:condensed chromosome"/>
    <property type="evidence" value="ECO:0007669"/>
    <property type="project" value="TreeGrafter"/>
</dbReference>
<dbReference type="Gene3D" id="1.10.10.1450">
    <property type="match status" value="1"/>
</dbReference>
<feature type="domain" description="PH-like" evidence="2">
    <location>
        <begin position="230"/>
        <end position="462"/>
    </location>
</feature>
<dbReference type="GO" id="GO:0042800">
    <property type="term" value="F:histone H3K4 methyltransferase activity"/>
    <property type="evidence" value="ECO:0007669"/>
    <property type="project" value="TreeGrafter"/>
</dbReference>
<dbReference type="GO" id="GO:0006303">
    <property type="term" value="P:double-strand break repair via nonhomologous end joining"/>
    <property type="evidence" value="ECO:0007669"/>
    <property type="project" value="TreeGrafter"/>
</dbReference>
<dbReference type="GO" id="GO:0044774">
    <property type="term" value="P:mitotic DNA integrity checkpoint signaling"/>
    <property type="evidence" value="ECO:0007669"/>
    <property type="project" value="TreeGrafter"/>
</dbReference>
<accession>A0A016RZ74</accession>
<dbReference type="STRING" id="53326.A0A016RZ74"/>
<dbReference type="GO" id="GO:0046975">
    <property type="term" value="F:histone H3K36 methyltransferase activity"/>
    <property type="evidence" value="ECO:0007669"/>
    <property type="project" value="TreeGrafter"/>
</dbReference>
<name>A0A016RZ74_9BILA</name>
<dbReference type="InterPro" id="IPR057493">
    <property type="entry name" value="PH_RdRP-assoc"/>
</dbReference>
<evidence type="ECO:0000259" key="1">
    <source>
        <dbReference type="Pfam" id="PF17906"/>
    </source>
</evidence>
<dbReference type="Pfam" id="PF17906">
    <property type="entry name" value="HTH_48"/>
    <property type="match status" value="1"/>
</dbReference>
<dbReference type="GO" id="GO:0044547">
    <property type="term" value="F:DNA topoisomerase binding"/>
    <property type="evidence" value="ECO:0007669"/>
    <property type="project" value="TreeGrafter"/>
</dbReference>